<sequence length="298" mass="33884">MTLLELQRRMSDDVRRPLTPEMAMQTEAADGASVHTLAETYIKPNDRLTSFDRLEIYNRQYWFRVITAVSEDYPALNALLREKKFDALVLAYLKEHASTSWTLRDLGAKLPQWLEAHPEFGPKKHKLMVDVARLEWAYIESYDGTALPPLAEEDFRYLAEDSTLTLQPHLQLLALRYPVDELVLAVHKATPETDIVSNAVSERKKTSGMALPEMLRAKVFLAVHRYDSSVYYRRIEPEAFALLAALKAQQTLGEAIENTFSGSRLSPEEQAQKIQACFAHAAELGWFCREQTGPASIQ</sequence>
<proteinExistence type="predicted"/>
<protein>
    <recommendedName>
        <fullName evidence="1">Putative DNA-binding domain-containing protein</fullName>
    </recommendedName>
</protein>
<evidence type="ECO:0000259" key="1">
    <source>
        <dbReference type="Pfam" id="PF09836"/>
    </source>
</evidence>
<dbReference type="EMBL" id="JACHIP010000006">
    <property type="protein sequence ID" value="MBB5059648.1"/>
    <property type="molecule type" value="Genomic_DNA"/>
</dbReference>
<evidence type="ECO:0000313" key="3">
    <source>
        <dbReference type="Proteomes" id="UP000540989"/>
    </source>
</evidence>
<keyword evidence="3" id="KW-1185">Reference proteome</keyword>
<feature type="domain" description="Putative DNA-binding" evidence="1">
    <location>
        <begin position="40"/>
        <end position="114"/>
    </location>
</feature>
<dbReference type="InterPro" id="IPR044922">
    <property type="entry name" value="DUF2063_N_sf"/>
</dbReference>
<dbReference type="Proteomes" id="UP000540989">
    <property type="component" value="Unassembled WGS sequence"/>
</dbReference>
<dbReference type="InterPro" id="IPR018640">
    <property type="entry name" value="DUF2063"/>
</dbReference>
<organism evidence="2 3">
    <name type="scientific">Granulicella aggregans</name>
    <dbReference type="NCBI Taxonomy" id="474949"/>
    <lineage>
        <taxon>Bacteria</taxon>
        <taxon>Pseudomonadati</taxon>
        <taxon>Acidobacteriota</taxon>
        <taxon>Terriglobia</taxon>
        <taxon>Terriglobales</taxon>
        <taxon>Acidobacteriaceae</taxon>
        <taxon>Granulicella</taxon>
    </lineage>
</organism>
<dbReference type="Gene3D" id="1.10.150.690">
    <property type="entry name" value="DUF2063"/>
    <property type="match status" value="1"/>
</dbReference>
<accession>A0A7W7ZGX1</accession>
<reference evidence="2 3" key="1">
    <citation type="submission" date="2020-08" db="EMBL/GenBank/DDBJ databases">
        <title>Genomic Encyclopedia of Type Strains, Phase IV (KMG-V): Genome sequencing to study the core and pangenomes of soil and plant-associated prokaryotes.</title>
        <authorList>
            <person name="Whitman W."/>
        </authorList>
    </citation>
    <scope>NUCLEOTIDE SEQUENCE [LARGE SCALE GENOMIC DNA]</scope>
    <source>
        <strain evidence="2 3">M8UP14</strain>
    </source>
</reference>
<gene>
    <name evidence="2" type="ORF">HDF16_004374</name>
</gene>
<dbReference type="Pfam" id="PF09836">
    <property type="entry name" value="DUF2063"/>
    <property type="match status" value="1"/>
</dbReference>
<comment type="caution">
    <text evidence="2">The sequence shown here is derived from an EMBL/GenBank/DDBJ whole genome shotgun (WGS) entry which is preliminary data.</text>
</comment>
<name>A0A7W7ZGX1_9BACT</name>
<dbReference type="RefSeq" id="WP_184221339.1">
    <property type="nucleotide sequence ID" value="NZ_JACHIP010000006.1"/>
</dbReference>
<dbReference type="AlphaFoldDB" id="A0A7W7ZGX1"/>
<evidence type="ECO:0000313" key="2">
    <source>
        <dbReference type="EMBL" id="MBB5059648.1"/>
    </source>
</evidence>